<evidence type="ECO:0000313" key="2">
    <source>
        <dbReference type="Proteomes" id="UP000008974"/>
    </source>
</evidence>
<protein>
    <submittedName>
        <fullName evidence="1">Uncharacterized protein</fullName>
    </submittedName>
</protein>
<reference evidence="1 2" key="1">
    <citation type="journal article" date="2010" name="BMC Genomics">
        <title>Genome analysis and comparative genomics of a Giardia intestinalis assemblage E isolate.</title>
        <authorList>
            <person name="Jerlstrom-Hultqvist J."/>
            <person name="Franzen O."/>
            <person name="Ankarklev J."/>
            <person name="Xu F."/>
            <person name="Nohynkova E."/>
            <person name="Andersson J.O."/>
            <person name="Svard S.G."/>
            <person name="Andersson B."/>
        </authorList>
    </citation>
    <scope>NUCLEOTIDE SEQUENCE [LARGE SCALE GENOMIC DNA]</scope>
    <source>
        <strain evidence="1 2">P15</strain>
    </source>
</reference>
<name>E1EZU7_GIAIA</name>
<proteinExistence type="predicted"/>
<evidence type="ECO:0000313" key="1">
    <source>
        <dbReference type="EMBL" id="EFO64325.1"/>
    </source>
</evidence>
<dbReference type="EMBL" id="ACVC01000099">
    <property type="protein sequence ID" value="EFO64325.1"/>
    <property type="molecule type" value="Genomic_DNA"/>
</dbReference>
<dbReference type="Proteomes" id="UP000008974">
    <property type="component" value="Unassembled WGS sequence"/>
</dbReference>
<gene>
    <name evidence="1" type="ORF">GLP15_1213</name>
</gene>
<dbReference type="AlphaFoldDB" id="E1EZU7"/>
<dbReference type="OMA" id="RIKDCMS"/>
<sequence length="215" mass="24294">MQFDDKLGCQLLHDALKCKDSIQKTITRSNIRSRARLKQLSDVTKRQIKEIEFMRKDAHPFFLPTDYDKDGRIKDCMSVVERITPGVRFFAFEKHAGYLSQLNELDHTTDNTDVVDNRDLPAETYTQAMRMGQLSTLAEDVIVSKNSLPFLSVAANSGYMLTRRICSPLTSVRDIRLTSSTQGSDIWKRKSVSCAAAISPSQHATELSALDVILY</sequence>
<comment type="caution">
    <text evidence="1">The sequence shown here is derived from an EMBL/GenBank/DDBJ whole genome shotgun (WGS) entry which is preliminary data.</text>
</comment>
<organism evidence="1 2">
    <name type="scientific">Giardia intestinalis (strain P15)</name>
    <name type="common">Giardia lamblia</name>
    <dbReference type="NCBI Taxonomy" id="658858"/>
    <lineage>
        <taxon>Eukaryota</taxon>
        <taxon>Metamonada</taxon>
        <taxon>Diplomonadida</taxon>
        <taxon>Hexamitidae</taxon>
        <taxon>Giardiinae</taxon>
        <taxon>Giardia</taxon>
    </lineage>
</organism>
<dbReference type="OrthoDB" id="10257150at2759"/>
<dbReference type="VEuPathDB" id="GiardiaDB:GLP15_1213"/>
<accession>E1EZU7</accession>